<dbReference type="HOGENOM" id="CLU_692906_0_0_1"/>
<gene>
    <name evidence="1" type="ORF">SCHCODRAFT_107507</name>
</gene>
<reference evidence="1 2" key="1">
    <citation type="journal article" date="2010" name="Nat. Biotechnol.">
        <title>Genome sequence of the model mushroom Schizophyllum commune.</title>
        <authorList>
            <person name="Ohm R.A."/>
            <person name="de Jong J.F."/>
            <person name="Lugones L.G."/>
            <person name="Aerts A."/>
            <person name="Kothe E."/>
            <person name="Stajich J.E."/>
            <person name="de Vries R.P."/>
            <person name="Record E."/>
            <person name="Levasseur A."/>
            <person name="Baker S.E."/>
            <person name="Bartholomew K.A."/>
            <person name="Coutinho P.M."/>
            <person name="Erdmann S."/>
            <person name="Fowler T.J."/>
            <person name="Gathman A.C."/>
            <person name="Lombard V."/>
            <person name="Henrissat B."/>
            <person name="Knabe N."/>
            <person name="Kuees U."/>
            <person name="Lilly W.W."/>
            <person name="Lindquist E."/>
            <person name="Lucas S."/>
            <person name="Magnuson J.K."/>
            <person name="Piumi F."/>
            <person name="Raudaskoski M."/>
            <person name="Salamov A."/>
            <person name="Schmutz J."/>
            <person name="Schwarze F.W.M.R."/>
            <person name="vanKuyk P.A."/>
            <person name="Horton J.S."/>
            <person name="Grigoriev I.V."/>
            <person name="Woesten H.A.B."/>
        </authorList>
    </citation>
    <scope>NUCLEOTIDE SEQUENCE [LARGE SCALE GENOMIC DNA]</scope>
    <source>
        <strain evidence="2">H4-8 / FGSC 9210</strain>
    </source>
</reference>
<sequence length="398" mass="44422">MSVQRAASLFHRFNHQTARFATIIFIPDPRLSESVNDHDDTSTYLYEMTCWIDPQALSRISLAAPRCAYLPEALLTKSAGRDDINLSIDVVDYPDFVTAVTLHSPDDEMWRRLLRADAIIGGPALNENYMHPAYMIHLDAYIAGVSLLEQRVFLWPCAKSLWCGGNKTTLAAELQFIATHITHTPRPAERGIQGPPGPPKMGWVQKRGYSARAEHVLLPSEMEIGGVPKSLDEPAPPEARWIEQAYIDTLRDTRFGELRCFIVSGEVTRIIRTVPSGDGMTCNGVDDGWPSLAQHWRIYHGMPPSPTQQRQGILELTSFVLDTYKALVGREKAALAIRDSDLEVVCRMDIGLLMDDVAAHYFVLEVERGLTLCMFSHHDVEGASQDIEAVATCILSHI</sequence>
<name>D8Q2J2_SCHCM</name>
<feature type="non-terminal residue" evidence="1">
    <location>
        <position position="398"/>
    </location>
</feature>
<keyword evidence="2" id="KW-1185">Reference proteome</keyword>
<evidence type="ECO:0000313" key="1">
    <source>
        <dbReference type="EMBL" id="EFI97538.1"/>
    </source>
</evidence>
<dbReference type="VEuPathDB" id="FungiDB:SCHCODRAFT_01087865"/>
<dbReference type="GeneID" id="9592855"/>
<proteinExistence type="predicted"/>
<accession>D8Q2J2</accession>
<dbReference type="EMBL" id="GL377305">
    <property type="protein sequence ID" value="EFI97538.1"/>
    <property type="molecule type" value="Genomic_DNA"/>
</dbReference>
<dbReference type="KEGG" id="scm:SCHCO_01087865"/>
<dbReference type="RefSeq" id="XP_003032441.1">
    <property type="nucleotide sequence ID" value="XM_003032395.1"/>
</dbReference>
<dbReference type="AlphaFoldDB" id="D8Q2J2"/>
<dbReference type="InParanoid" id="D8Q2J2"/>
<dbReference type="Proteomes" id="UP000007431">
    <property type="component" value="Unassembled WGS sequence"/>
</dbReference>
<organism evidence="2">
    <name type="scientific">Schizophyllum commune (strain H4-8 / FGSC 9210)</name>
    <name type="common">Split gill fungus</name>
    <dbReference type="NCBI Taxonomy" id="578458"/>
    <lineage>
        <taxon>Eukaryota</taxon>
        <taxon>Fungi</taxon>
        <taxon>Dikarya</taxon>
        <taxon>Basidiomycota</taxon>
        <taxon>Agaricomycotina</taxon>
        <taxon>Agaricomycetes</taxon>
        <taxon>Agaricomycetidae</taxon>
        <taxon>Agaricales</taxon>
        <taxon>Schizophyllaceae</taxon>
        <taxon>Schizophyllum</taxon>
    </lineage>
</organism>
<dbReference type="OrthoDB" id="3065446at2759"/>
<protein>
    <submittedName>
        <fullName evidence="1">Uncharacterized protein</fullName>
    </submittedName>
</protein>
<evidence type="ECO:0000313" key="2">
    <source>
        <dbReference type="Proteomes" id="UP000007431"/>
    </source>
</evidence>
<dbReference type="STRING" id="578458.D8Q2J2"/>
<dbReference type="OMA" id="KVYHEAN"/>